<sequence length="103" mass="11686">MDVKAGSIRYQYQCTKIQVRNQNTTWKTGGHEVAQHRGIRGDIYLLPTLSCCEYARLVELQDDVKIDGGYEQYGRISSWKPMRSGCTRKTRYRAPAGSRVAAA</sequence>
<organism evidence="1 2">
    <name type="scientific">Rhynchosporium agropyri</name>
    <dbReference type="NCBI Taxonomy" id="914238"/>
    <lineage>
        <taxon>Eukaryota</taxon>
        <taxon>Fungi</taxon>
        <taxon>Dikarya</taxon>
        <taxon>Ascomycota</taxon>
        <taxon>Pezizomycotina</taxon>
        <taxon>Leotiomycetes</taxon>
        <taxon>Helotiales</taxon>
        <taxon>Ploettnerulaceae</taxon>
        <taxon>Rhynchosporium</taxon>
    </lineage>
</organism>
<evidence type="ECO:0000313" key="2">
    <source>
        <dbReference type="Proteomes" id="UP000178912"/>
    </source>
</evidence>
<name>A0A1E1LPN6_9HELO</name>
<dbReference type="AlphaFoldDB" id="A0A1E1LPN6"/>
<keyword evidence="2" id="KW-1185">Reference proteome</keyword>
<proteinExistence type="predicted"/>
<gene>
    <name evidence="1" type="ORF">RAG0_16282</name>
</gene>
<accession>A0A1E1LPN6</accession>
<evidence type="ECO:0000313" key="1">
    <source>
        <dbReference type="EMBL" id="CZT12462.1"/>
    </source>
</evidence>
<reference evidence="2" key="1">
    <citation type="submission" date="2016-03" db="EMBL/GenBank/DDBJ databases">
        <authorList>
            <person name="Guldener U."/>
        </authorList>
    </citation>
    <scope>NUCLEOTIDE SEQUENCE [LARGE SCALE GENOMIC DNA]</scope>
    <source>
        <strain evidence="2">04CH-RAC-A.6.1</strain>
    </source>
</reference>
<dbReference type="Proteomes" id="UP000178912">
    <property type="component" value="Unassembled WGS sequence"/>
</dbReference>
<protein>
    <submittedName>
        <fullName evidence="1">Uncharacterized protein</fullName>
    </submittedName>
</protein>
<dbReference type="EMBL" id="FJUX01000161">
    <property type="protein sequence ID" value="CZT12462.1"/>
    <property type="molecule type" value="Genomic_DNA"/>
</dbReference>